<keyword evidence="1" id="KW-0808">Transferase</keyword>
<keyword evidence="3" id="KW-0547">Nucleotide-binding</keyword>
<gene>
    <name evidence="3" type="ORF">KC729_10925</name>
</gene>
<keyword evidence="3" id="KW-0067">ATP-binding</keyword>
<reference evidence="3" key="1">
    <citation type="submission" date="2020-04" db="EMBL/GenBank/DDBJ databases">
        <authorList>
            <person name="Zhang T."/>
        </authorList>
    </citation>
    <scope>NUCLEOTIDE SEQUENCE</scope>
    <source>
        <strain evidence="3">HKST-UBA01</strain>
    </source>
</reference>
<proteinExistence type="predicted"/>
<dbReference type="InterPro" id="IPR050267">
    <property type="entry name" value="Anti-sigma-factor_SerPK"/>
</dbReference>
<feature type="domain" description="Histidine kinase/HSP90-like ATPase" evidence="2">
    <location>
        <begin position="22"/>
        <end position="143"/>
    </location>
</feature>
<dbReference type="AlphaFoldDB" id="A0A956RPI5"/>
<evidence type="ECO:0000313" key="4">
    <source>
        <dbReference type="Proteomes" id="UP000697710"/>
    </source>
</evidence>
<dbReference type="PANTHER" id="PTHR35526:SF3">
    <property type="entry name" value="ANTI-SIGMA-F FACTOR RSBW"/>
    <property type="match status" value="1"/>
</dbReference>
<dbReference type="GO" id="GO:0005524">
    <property type="term" value="F:ATP binding"/>
    <property type="evidence" value="ECO:0007669"/>
    <property type="project" value="UniProtKB-KW"/>
</dbReference>
<dbReference type="Gene3D" id="3.30.565.10">
    <property type="entry name" value="Histidine kinase-like ATPase, C-terminal domain"/>
    <property type="match status" value="1"/>
</dbReference>
<keyword evidence="1" id="KW-0723">Serine/threonine-protein kinase</keyword>
<dbReference type="EMBL" id="JAGQHR010000319">
    <property type="protein sequence ID" value="MCA9728188.1"/>
    <property type="molecule type" value="Genomic_DNA"/>
</dbReference>
<protein>
    <submittedName>
        <fullName evidence="3">ATP-binding protein</fullName>
    </submittedName>
</protein>
<dbReference type="Proteomes" id="UP000697710">
    <property type="component" value="Unassembled WGS sequence"/>
</dbReference>
<dbReference type="PANTHER" id="PTHR35526">
    <property type="entry name" value="ANTI-SIGMA-F FACTOR RSBW-RELATED"/>
    <property type="match status" value="1"/>
</dbReference>
<comment type="caution">
    <text evidence="3">The sequence shown here is derived from an EMBL/GenBank/DDBJ whole genome shotgun (WGS) entry which is preliminary data.</text>
</comment>
<organism evidence="3 4">
    <name type="scientific">Eiseniibacteriota bacterium</name>
    <dbReference type="NCBI Taxonomy" id="2212470"/>
    <lineage>
        <taxon>Bacteria</taxon>
        <taxon>Candidatus Eiseniibacteriota</taxon>
    </lineage>
</organism>
<name>A0A956RPI5_UNCEI</name>
<dbReference type="SUPFAM" id="SSF55874">
    <property type="entry name" value="ATPase domain of HSP90 chaperone/DNA topoisomerase II/histidine kinase"/>
    <property type="match status" value="1"/>
</dbReference>
<dbReference type="InterPro" id="IPR003594">
    <property type="entry name" value="HATPase_dom"/>
</dbReference>
<sequence length="153" mass="16637">MSTESGGSRRVHRFRVDATLPAMRDLGRIFGEFAGADPRLDPKSEALEELRLVVREAATNIVEHGKVPSPEGGLGVELSCDGEELVVRLESAGIPFDPRHAPLEPPDPEELAEGGYGIYLIRTLTDGIEYYTHEGGNVLVLRKRIGSSSRKAS</sequence>
<reference evidence="3" key="2">
    <citation type="journal article" date="2021" name="Microbiome">
        <title>Successional dynamics and alternative stable states in a saline activated sludge microbial community over 9 years.</title>
        <authorList>
            <person name="Wang Y."/>
            <person name="Ye J."/>
            <person name="Ju F."/>
            <person name="Liu L."/>
            <person name="Boyd J.A."/>
            <person name="Deng Y."/>
            <person name="Parks D.H."/>
            <person name="Jiang X."/>
            <person name="Yin X."/>
            <person name="Woodcroft B.J."/>
            <person name="Tyson G.W."/>
            <person name="Hugenholtz P."/>
            <person name="Polz M.F."/>
            <person name="Zhang T."/>
        </authorList>
    </citation>
    <scope>NUCLEOTIDE SEQUENCE</scope>
    <source>
        <strain evidence="3">HKST-UBA01</strain>
    </source>
</reference>
<dbReference type="Pfam" id="PF13581">
    <property type="entry name" value="HATPase_c_2"/>
    <property type="match status" value="1"/>
</dbReference>
<dbReference type="GO" id="GO:0004674">
    <property type="term" value="F:protein serine/threonine kinase activity"/>
    <property type="evidence" value="ECO:0007669"/>
    <property type="project" value="UniProtKB-KW"/>
</dbReference>
<dbReference type="InterPro" id="IPR036890">
    <property type="entry name" value="HATPase_C_sf"/>
</dbReference>
<evidence type="ECO:0000256" key="1">
    <source>
        <dbReference type="ARBA" id="ARBA00022527"/>
    </source>
</evidence>
<evidence type="ECO:0000259" key="2">
    <source>
        <dbReference type="Pfam" id="PF13581"/>
    </source>
</evidence>
<evidence type="ECO:0000313" key="3">
    <source>
        <dbReference type="EMBL" id="MCA9728188.1"/>
    </source>
</evidence>
<dbReference type="CDD" id="cd16936">
    <property type="entry name" value="HATPase_RsbW-like"/>
    <property type="match status" value="1"/>
</dbReference>
<accession>A0A956RPI5</accession>
<keyword evidence="1" id="KW-0418">Kinase</keyword>